<dbReference type="NCBIfam" id="NF001862">
    <property type="entry name" value="PRK00601.1"/>
    <property type="match status" value="1"/>
</dbReference>
<keyword evidence="4" id="KW-0546">Nucleotide metabolism</keyword>
<accession>A0A8J7CDH3</accession>
<keyword evidence="8" id="KW-1185">Reference proteome</keyword>
<proteinExistence type="inferred from homology"/>
<comment type="similarity">
    <text evidence="1">Belongs to the dUTPase family.</text>
</comment>
<dbReference type="InterPro" id="IPR029054">
    <property type="entry name" value="dUTPase-like"/>
</dbReference>
<dbReference type="EMBL" id="JACZHT010000003">
    <property type="protein sequence ID" value="MBE1237024.1"/>
    <property type="molecule type" value="Genomic_DNA"/>
</dbReference>
<dbReference type="InterPro" id="IPR008181">
    <property type="entry name" value="dUTPase"/>
</dbReference>
<dbReference type="PANTHER" id="PTHR11241:SF0">
    <property type="entry name" value="DEOXYURIDINE 5'-TRIPHOSPHATE NUCLEOTIDOHYDROLASE"/>
    <property type="match status" value="1"/>
</dbReference>
<evidence type="ECO:0000313" key="8">
    <source>
        <dbReference type="Proteomes" id="UP000631034"/>
    </source>
</evidence>
<dbReference type="GO" id="GO:0046081">
    <property type="term" value="P:dUTP catabolic process"/>
    <property type="evidence" value="ECO:0007669"/>
    <property type="project" value="InterPro"/>
</dbReference>
<dbReference type="Pfam" id="PF00692">
    <property type="entry name" value="dUTPase"/>
    <property type="match status" value="1"/>
</dbReference>
<protein>
    <recommendedName>
        <fullName evidence="2">dUTP diphosphatase</fullName>
        <ecNumber evidence="2">3.6.1.23</ecNumber>
    </recommendedName>
</protein>
<dbReference type="GO" id="GO:0000287">
    <property type="term" value="F:magnesium ion binding"/>
    <property type="evidence" value="ECO:0007669"/>
    <property type="project" value="InterPro"/>
</dbReference>
<dbReference type="InterPro" id="IPR033704">
    <property type="entry name" value="dUTPase_trimeric"/>
</dbReference>
<dbReference type="InterPro" id="IPR036157">
    <property type="entry name" value="dUTPase-like_sf"/>
</dbReference>
<dbReference type="AlphaFoldDB" id="A0A8J7CDH3"/>
<reference evidence="7" key="1">
    <citation type="submission" date="2020-10" db="EMBL/GenBank/DDBJ databases">
        <title>Genome sequence of the unusual species of purple photosynthetic bacteria, Phaeovibrio sulfidiphilus DSM 23193, type strain.</title>
        <authorList>
            <person name="Kyndt J.A."/>
            <person name="Meyer T.E."/>
        </authorList>
    </citation>
    <scope>NUCLEOTIDE SEQUENCE</scope>
    <source>
        <strain evidence="7">DSM 23193</strain>
    </source>
</reference>
<evidence type="ECO:0000256" key="1">
    <source>
        <dbReference type="ARBA" id="ARBA00006581"/>
    </source>
</evidence>
<dbReference type="PANTHER" id="PTHR11241">
    <property type="entry name" value="DEOXYURIDINE 5'-TRIPHOSPHATE NUCLEOTIDOHYDROLASE"/>
    <property type="match status" value="1"/>
</dbReference>
<dbReference type="GO" id="GO:0006226">
    <property type="term" value="P:dUMP biosynthetic process"/>
    <property type="evidence" value="ECO:0007669"/>
    <property type="project" value="InterPro"/>
</dbReference>
<dbReference type="SUPFAM" id="SSF51283">
    <property type="entry name" value="dUTPase-like"/>
    <property type="match status" value="1"/>
</dbReference>
<name>A0A8J7CDH3_9PROT</name>
<organism evidence="7 8">
    <name type="scientific">Phaeovibrio sulfidiphilus</name>
    <dbReference type="NCBI Taxonomy" id="1220600"/>
    <lineage>
        <taxon>Bacteria</taxon>
        <taxon>Pseudomonadati</taxon>
        <taxon>Pseudomonadota</taxon>
        <taxon>Alphaproteobacteria</taxon>
        <taxon>Rhodospirillales</taxon>
        <taxon>Rhodospirillaceae</taxon>
        <taxon>Phaeovibrio</taxon>
    </lineage>
</organism>
<evidence type="ECO:0000259" key="6">
    <source>
        <dbReference type="Pfam" id="PF00692"/>
    </source>
</evidence>
<dbReference type="Proteomes" id="UP000631034">
    <property type="component" value="Unassembled WGS sequence"/>
</dbReference>
<evidence type="ECO:0000256" key="3">
    <source>
        <dbReference type="ARBA" id="ARBA00022801"/>
    </source>
</evidence>
<evidence type="ECO:0000313" key="7">
    <source>
        <dbReference type="EMBL" id="MBE1237024.1"/>
    </source>
</evidence>
<keyword evidence="3 7" id="KW-0378">Hydrolase</keyword>
<evidence type="ECO:0000256" key="4">
    <source>
        <dbReference type="ARBA" id="ARBA00023080"/>
    </source>
</evidence>
<dbReference type="GO" id="GO:0004170">
    <property type="term" value="F:dUTP diphosphatase activity"/>
    <property type="evidence" value="ECO:0007669"/>
    <property type="project" value="UniProtKB-EC"/>
</dbReference>
<dbReference type="Gene3D" id="2.70.40.10">
    <property type="match status" value="1"/>
</dbReference>
<comment type="caution">
    <text evidence="7">The sequence shown here is derived from an EMBL/GenBank/DDBJ whole genome shotgun (WGS) entry which is preliminary data.</text>
</comment>
<dbReference type="CDD" id="cd07557">
    <property type="entry name" value="trimeric_dUTPase"/>
    <property type="match status" value="1"/>
</dbReference>
<evidence type="ECO:0000256" key="2">
    <source>
        <dbReference type="ARBA" id="ARBA00012379"/>
    </source>
</evidence>
<dbReference type="NCBIfam" id="TIGR00576">
    <property type="entry name" value="dut"/>
    <property type="match status" value="1"/>
</dbReference>
<sequence>MGAPIPNPEGNLPLKLLVHYLEHYDFDQYGPLAYARQHDAGFDLRAAISEPVTLEPGAITAIPNGFCVAIPEGFEMQVRSRSGLSLKGVIVANAPGTVDSGYRGEVKTILTNISPVAHTIAPGDRIAQAVLAAVAHMPFETVDTLPESERGAGGFGSTGTA</sequence>
<comment type="catalytic activity">
    <reaction evidence="5">
        <text>dUTP + H2O = dUMP + diphosphate + H(+)</text>
        <dbReference type="Rhea" id="RHEA:10248"/>
        <dbReference type="ChEBI" id="CHEBI:15377"/>
        <dbReference type="ChEBI" id="CHEBI:15378"/>
        <dbReference type="ChEBI" id="CHEBI:33019"/>
        <dbReference type="ChEBI" id="CHEBI:61555"/>
        <dbReference type="ChEBI" id="CHEBI:246422"/>
        <dbReference type="EC" id="3.6.1.23"/>
    </reaction>
</comment>
<feature type="domain" description="dUTPase-like" evidence="6">
    <location>
        <begin position="34"/>
        <end position="159"/>
    </location>
</feature>
<dbReference type="EC" id="3.6.1.23" evidence="2"/>
<evidence type="ECO:0000256" key="5">
    <source>
        <dbReference type="ARBA" id="ARBA00047686"/>
    </source>
</evidence>
<gene>
    <name evidence="7" type="primary">dut</name>
    <name evidence="7" type="ORF">IHV25_05120</name>
</gene>